<protein>
    <recommendedName>
        <fullName evidence="4">Transmembrane protein 53</fullName>
    </recommendedName>
</protein>
<dbReference type="InterPro" id="IPR029058">
    <property type="entry name" value="AB_hydrolase_fold"/>
</dbReference>
<gene>
    <name evidence="2" type="ORF">F1559_003834</name>
</gene>
<feature type="region of interest" description="Disordered" evidence="1">
    <location>
        <begin position="96"/>
        <end position="128"/>
    </location>
</feature>
<dbReference type="InterPro" id="IPR008547">
    <property type="entry name" value="DUF829_TMEM53"/>
</dbReference>
<keyword evidence="3" id="KW-1185">Reference proteome</keyword>
<sequence length="281" mass="31098">MESLGNATAAFTHVVLNPVGKVYFARGKSSSSRRAKRICFGARIWHHRATRCCSLVFPRRADSVRERLSGQRFPTAHAAVEREVFAFAANGKDFDDSANDGGRGGDDRGGDDRGGRNDRRPDGDGSEESHAFLTHLAALVYCALARASGASANYMHASLFGTALLATQLEESRRIRYYGSGSMIDPAAFVGDSQRPVVILLSWLGAQHRHMSKYAEWYRARGYDVVTLFNGLQTALIPTFSRRQALRLLHLIDEIPENRPIVVHSFSIGTGIYGYYARFHS</sequence>
<dbReference type="EMBL" id="VWRR01000008">
    <property type="protein sequence ID" value="KAF6003080.1"/>
    <property type="molecule type" value="Genomic_DNA"/>
</dbReference>
<reference evidence="2 3" key="1">
    <citation type="journal article" date="2020" name="J. Phycol.">
        <title>Comparative genome analysis reveals Cyanidiococcus gen. nov., a new extremophilic red algal genus sister to Cyanidioschyzon (Cyanidioschyzonaceae, Rhodophyta).</title>
        <authorList>
            <person name="Liu S.-L."/>
            <person name="Chiang Y.-R."/>
            <person name="Yoon H.S."/>
            <person name="Fu H.-Y."/>
        </authorList>
    </citation>
    <scope>NUCLEOTIDE SEQUENCE [LARGE SCALE GENOMIC DNA]</scope>
    <source>
        <strain evidence="2 3">THAL066</strain>
    </source>
</reference>
<name>A0A7J7IK05_9RHOD</name>
<comment type="caution">
    <text evidence="2">The sequence shown here is derived from an EMBL/GenBank/DDBJ whole genome shotgun (WGS) entry which is preliminary data.</text>
</comment>
<feature type="compositionally biased region" description="Basic and acidic residues" evidence="1">
    <location>
        <begin position="103"/>
        <end position="128"/>
    </location>
</feature>
<proteinExistence type="predicted"/>
<evidence type="ECO:0000313" key="2">
    <source>
        <dbReference type="EMBL" id="KAF6003080.1"/>
    </source>
</evidence>
<dbReference type="PANTHER" id="PTHR20908:SF1">
    <property type="entry name" value="LD15586P"/>
    <property type="match status" value="1"/>
</dbReference>
<dbReference type="PANTHER" id="PTHR20908">
    <property type="entry name" value="LD15586P"/>
    <property type="match status" value="1"/>
</dbReference>
<evidence type="ECO:0000256" key="1">
    <source>
        <dbReference type="SAM" id="MobiDB-lite"/>
    </source>
</evidence>
<evidence type="ECO:0008006" key="4">
    <source>
        <dbReference type="Google" id="ProtNLM"/>
    </source>
</evidence>
<evidence type="ECO:0000313" key="3">
    <source>
        <dbReference type="Proteomes" id="UP000530660"/>
    </source>
</evidence>
<accession>A0A7J7IK05</accession>
<dbReference type="AlphaFoldDB" id="A0A7J7IK05"/>
<dbReference type="OrthoDB" id="77878at2759"/>
<dbReference type="Pfam" id="PF05705">
    <property type="entry name" value="DUF829"/>
    <property type="match status" value="1"/>
</dbReference>
<organism evidence="2 3">
    <name type="scientific">Cyanidiococcus yangmingshanensis</name>
    <dbReference type="NCBI Taxonomy" id="2690220"/>
    <lineage>
        <taxon>Eukaryota</taxon>
        <taxon>Rhodophyta</taxon>
        <taxon>Bangiophyceae</taxon>
        <taxon>Cyanidiales</taxon>
        <taxon>Cyanidiaceae</taxon>
        <taxon>Cyanidiococcus</taxon>
    </lineage>
</organism>
<dbReference type="GO" id="GO:0017171">
    <property type="term" value="F:serine hydrolase activity"/>
    <property type="evidence" value="ECO:0007669"/>
    <property type="project" value="TreeGrafter"/>
</dbReference>
<dbReference type="Proteomes" id="UP000530660">
    <property type="component" value="Unassembled WGS sequence"/>
</dbReference>
<dbReference type="SUPFAM" id="SSF53474">
    <property type="entry name" value="alpha/beta-Hydrolases"/>
    <property type="match status" value="1"/>
</dbReference>